<dbReference type="PROSITE" id="PS51671">
    <property type="entry name" value="ACT"/>
    <property type="match status" value="1"/>
</dbReference>
<evidence type="ECO:0000256" key="9">
    <source>
        <dbReference type="ARBA" id="ARBA00030455"/>
    </source>
</evidence>
<evidence type="ECO:0000259" key="13">
    <source>
        <dbReference type="PROSITE" id="PS51671"/>
    </source>
</evidence>
<protein>
    <recommendedName>
        <fullName evidence="6">D-3-phosphoglycerate dehydrogenase</fullName>
        <ecNumber evidence="4">1.1.1.399</ecNumber>
        <ecNumber evidence="5">1.1.1.95</ecNumber>
    </recommendedName>
    <alternativeName>
        <fullName evidence="9">2-oxoglutarate reductase</fullName>
    </alternativeName>
</protein>
<dbReference type="InterPro" id="IPR002912">
    <property type="entry name" value="ACT_dom"/>
</dbReference>
<proteinExistence type="inferred from homology"/>
<dbReference type="EC" id="1.1.1.399" evidence="4"/>
<evidence type="ECO:0000256" key="6">
    <source>
        <dbReference type="ARBA" id="ARBA00021582"/>
    </source>
</evidence>
<evidence type="ECO:0000256" key="10">
    <source>
        <dbReference type="ARBA" id="ARBA00048126"/>
    </source>
</evidence>
<dbReference type="GO" id="GO:0030267">
    <property type="term" value="F:glyoxylate reductase (NADPH) activity"/>
    <property type="evidence" value="ECO:0007669"/>
    <property type="project" value="TreeGrafter"/>
</dbReference>
<keyword evidence="7 12" id="KW-0560">Oxidoreductase</keyword>
<dbReference type="SUPFAM" id="SSF55021">
    <property type="entry name" value="ACT-like"/>
    <property type="match status" value="1"/>
</dbReference>
<dbReference type="Proteomes" id="UP000674938">
    <property type="component" value="Unassembled WGS sequence"/>
</dbReference>
<reference evidence="14" key="1">
    <citation type="submission" date="2020-12" db="EMBL/GenBank/DDBJ databases">
        <title>Vagococcus allomyrinae sp. nov. and Enterococcus lavae sp. nov., isolated from the larvae of Allomyrina dichotoma.</title>
        <authorList>
            <person name="Lee S.D."/>
        </authorList>
    </citation>
    <scope>NUCLEOTIDE SEQUENCE</scope>
    <source>
        <strain evidence="14">BWB3-3</strain>
    </source>
</reference>
<dbReference type="PANTHER" id="PTHR10996:SF178">
    <property type="entry name" value="2-HYDROXYACID DEHYDROGENASE YGL185C-RELATED"/>
    <property type="match status" value="1"/>
</dbReference>
<keyword evidence="8" id="KW-0520">NAD</keyword>
<comment type="caution">
    <text evidence="14">The sequence shown here is derived from an EMBL/GenBank/DDBJ whole genome shotgun (WGS) entry which is preliminary data.</text>
</comment>
<comment type="similarity">
    <text evidence="3 12">Belongs to the D-isomer specific 2-hydroxyacid dehydrogenase family.</text>
</comment>
<keyword evidence="15" id="KW-1185">Reference proteome</keyword>
<evidence type="ECO:0000256" key="11">
    <source>
        <dbReference type="ARBA" id="ARBA00048731"/>
    </source>
</evidence>
<dbReference type="GO" id="GO:0004617">
    <property type="term" value="F:phosphoglycerate dehydrogenase activity"/>
    <property type="evidence" value="ECO:0007669"/>
    <property type="project" value="UniProtKB-EC"/>
</dbReference>
<comment type="function">
    <text evidence="1">Catalyzes the reversible oxidation of 3-phospho-D-glycerate to 3-phosphonooxypyruvate, the first step of the phosphorylated L-serine biosynthesis pathway. Also catalyzes the reversible oxidation of 2-hydroxyglutarate to 2-oxoglutarate.</text>
</comment>
<dbReference type="InterPro" id="IPR006139">
    <property type="entry name" value="D-isomer_2_OHA_DH_cat_dom"/>
</dbReference>
<dbReference type="Gene3D" id="3.40.50.720">
    <property type="entry name" value="NAD(P)-binding Rossmann-like Domain"/>
    <property type="match status" value="2"/>
</dbReference>
<dbReference type="RefSeq" id="WP_209529929.1">
    <property type="nucleotide sequence ID" value="NZ_JAEEGA010000011.1"/>
</dbReference>
<evidence type="ECO:0000313" key="15">
    <source>
        <dbReference type="Proteomes" id="UP000674938"/>
    </source>
</evidence>
<dbReference type="Pfam" id="PF02826">
    <property type="entry name" value="2-Hacid_dh_C"/>
    <property type="match status" value="1"/>
</dbReference>
<dbReference type="AlphaFoldDB" id="A0A940PEP1"/>
<dbReference type="InterPro" id="IPR050223">
    <property type="entry name" value="D-isomer_2-hydroxyacid_DH"/>
</dbReference>
<evidence type="ECO:0000256" key="4">
    <source>
        <dbReference type="ARBA" id="ARBA00013001"/>
    </source>
</evidence>
<evidence type="ECO:0000256" key="7">
    <source>
        <dbReference type="ARBA" id="ARBA00023002"/>
    </source>
</evidence>
<dbReference type="GO" id="GO:0051287">
    <property type="term" value="F:NAD binding"/>
    <property type="evidence" value="ECO:0007669"/>
    <property type="project" value="InterPro"/>
</dbReference>
<comment type="pathway">
    <text evidence="2">Amino-acid biosynthesis; L-serine biosynthesis; L-serine from 3-phospho-D-glycerate: step 1/3.</text>
</comment>
<dbReference type="GO" id="GO:0005829">
    <property type="term" value="C:cytosol"/>
    <property type="evidence" value="ECO:0007669"/>
    <property type="project" value="TreeGrafter"/>
</dbReference>
<comment type="catalytic activity">
    <reaction evidence="11">
        <text>(2R)-3-phosphoglycerate + NAD(+) = 3-phosphooxypyruvate + NADH + H(+)</text>
        <dbReference type="Rhea" id="RHEA:12641"/>
        <dbReference type="ChEBI" id="CHEBI:15378"/>
        <dbReference type="ChEBI" id="CHEBI:18110"/>
        <dbReference type="ChEBI" id="CHEBI:57540"/>
        <dbReference type="ChEBI" id="CHEBI:57945"/>
        <dbReference type="ChEBI" id="CHEBI:58272"/>
        <dbReference type="EC" id="1.1.1.95"/>
    </reaction>
</comment>
<evidence type="ECO:0000256" key="5">
    <source>
        <dbReference type="ARBA" id="ARBA00013143"/>
    </source>
</evidence>
<dbReference type="InterPro" id="IPR036291">
    <property type="entry name" value="NAD(P)-bd_dom_sf"/>
</dbReference>
<dbReference type="SUPFAM" id="SSF52283">
    <property type="entry name" value="Formate/glycerate dehydrogenase catalytic domain-like"/>
    <property type="match status" value="1"/>
</dbReference>
<evidence type="ECO:0000256" key="3">
    <source>
        <dbReference type="ARBA" id="ARBA00005854"/>
    </source>
</evidence>
<evidence type="ECO:0000256" key="8">
    <source>
        <dbReference type="ARBA" id="ARBA00023027"/>
    </source>
</evidence>
<dbReference type="SUPFAM" id="SSF51735">
    <property type="entry name" value="NAD(P)-binding Rossmann-fold domains"/>
    <property type="match status" value="1"/>
</dbReference>
<name>A0A940PEP1_9ENTE</name>
<evidence type="ECO:0000256" key="1">
    <source>
        <dbReference type="ARBA" id="ARBA00003800"/>
    </source>
</evidence>
<organism evidence="14 15">
    <name type="scientific">Vagococcus allomyrinae</name>
    <dbReference type="NCBI Taxonomy" id="2794353"/>
    <lineage>
        <taxon>Bacteria</taxon>
        <taxon>Bacillati</taxon>
        <taxon>Bacillota</taxon>
        <taxon>Bacilli</taxon>
        <taxon>Lactobacillales</taxon>
        <taxon>Enterococcaceae</taxon>
        <taxon>Vagococcus</taxon>
    </lineage>
</organism>
<dbReference type="EC" id="1.1.1.95" evidence="5"/>
<dbReference type="InterPro" id="IPR045865">
    <property type="entry name" value="ACT-like_dom_sf"/>
</dbReference>
<comment type="catalytic activity">
    <reaction evidence="10">
        <text>(R)-2-hydroxyglutarate + NAD(+) = 2-oxoglutarate + NADH + H(+)</text>
        <dbReference type="Rhea" id="RHEA:49612"/>
        <dbReference type="ChEBI" id="CHEBI:15378"/>
        <dbReference type="ChEBI" id="CHEBI:15801"/>
        <dbReference type="ChEBI" id="CHEBI:16810"/>
        <dbReference type="ChEBI" id="CHEBI:57540"/>
        <dbReference type="ChEBI" id="CHEBI:57945"/>
        <dbReference type="EC" id="1.1.1.399"/>
    </reaction>
</comment>
<dbReference type="GO" id="GO:0016618">
    <property type="term" value="F:hydroxypyruvate reductase [NAD(P)H] activity"/>
    <property type="evidence" value="ECO:0007669"/>
    <property type="project" value="TreeGrafter"/>
</dbReference>
<evidence type="ECO:0000256" key="2">
    <source>
        <dbReference type="ARBA" id="ARBA00005216"/>
    </source>
</evidence>
<dbReference type="Gene3D" id="3.30.70.260">
    <property type="match status" value="1"/>
</dbReference>
<dbReference type="InterPro" id="IPR006140">
    <property type="entry name" value="D-isomer_DH_NAD-bd"/>
</dbReference>
<sequence length="387" mass="43067">MYKIQLMDNFTPESTRALSQDSYFIEQTERPNGMMVRSSIVADQQITRDLLAISRVGVGVNTINVEKCTENGTVVLNTPGTNANAVKELVVASLLIAVRPIFTAVKQVKELRGSHILAESEAIREKLIGHELQGKTVGILGLGSIGKQVGRICYELGMDVLGYARSPHDLSFLTQVALTELLKQSDFIVILLPLTAETNHLLNDKAFNLMKSGTCLLNFGRDQIVDNQALLAAIDQGKIAQYITDFPQAEFIGHDKIIMLPHIGGNTHEAIKDGEQMASRHLRNFLLYGTVRDSVNYPNARLLFQAPYRLTLFYQDSKGIWAEIVAILAQYELEIGDMSSNRKNGNVYTMIDLDTINQEKIEKALVEMTELVPVRRVRLLTKPVGIK</sequence>
<evidence type="ECO:0000256" key="12">
    <source>
        <dbReference type="RuleBase" id="RU003719"/>
    </source>
</evidence>
<dbReference type="EMBL" id="JAEEGA010000011">
    <property type="protein sequence ID" value="MBP1042603.1"/>
    <property type="molecule type" value="Genomic_DNA"/>
</dbReference>
<accession>A0A940PEP1</accession>
<evidence type="ECO:0000313" key="14">
    <source>
        <dbReference type="EMBL" id="MBP1042603.1"/>
    </source>
</evidence>
<dbReference type="PANTHER" id="PTHR10996">
    <property type="entry name" value="2-HYDROXYACID DEHYDROGENASE-RELATED"/>
    <property type="match status" value="1"/>
</dbReference>
<feature type="domain" description="ACT" evidence="13">
    <location>
        <begin position="309"/>
        <end position="382"/>
    </location>
</feature>
<gene>
    <name evidence="14" type="ORF">I6N95_16425</name>
</gene>
<dbReference type="Pfam" id="PF00389">
    <property type="entry name" value="2-Hacid_dh"/>
    <property type="match status" value="1"/>
</dbReference>